<gene>
    <name evidence="9" type="ORF">ABVT11_19335</name>
</gene>
<dbReference type="Proteomes" id="UP001548590">
    <property type="component" value="Unassembled WGS sequence"/>
</dbReference>
<feature type="domain" description="MacB-like periplasmic core" evidence="8">
    <location>
        <begin position="20"/>
        <end position="227"/>
    </location>
</feature>
<keyword evidence="3 6" id="KW-0812">Transmembrane</keyword>
<organism evidence="9 10">
    <name type="scientific">Uliginosibacterium paludis</name>
    <dbReference type="NCBI Taxonomy" id="1615952"/>
    <lineage>
        <taxon>Bacteria</taxon>
        <taxon>Pseudomonadati</taxon>
        <taxon>Pseudomonadota</taxon>
        <taxon>Betaproteobacteria</taxon>
        <taxon>Rhodocyclales</taxon>
        <taxon>Zoogloeaceae</taxon>
        <taxon>Uliginosibacterium</taxon>
    </lineage>
</organism>
<feature type="transmembrane region" description="Helical" evidence="6">
    <location>
        <begin position="263"/>
        <end position="283"/>
    </location>
</feature>
<evidence type="ECO:0000256" key="2">
    <source>
        <dbReference type="ARBA" id="ARBA00022475"/>
    </source>
</evidence>
<dbReference type="RefSeq" id="WP_345922956.1">
    <property type="nucleotide sequence ID" value="NZ_JBDIVF010000001.1"/>
</dbReference>
<keyword evidence="5 6" id="KW-0472">Membrane</keyword>
<feature type="transmembrane region" description="Helical" evidence="6">
    <location>
        <begin position="21"/>
        <end position="46"/>
    </location>
</feature>
<comment type="subcellular location">
    <subcellularLocation>
        <location evidence="1">Cell membrane</location>
        <topology evidence="1">Multi-pass membrane protein</topology>
    </subcellularLocation>
</comment>
<evidence type="ECO:0000256" key="1">
    <source>
        <dbReference type="ARBA" id="ARBA00004651"/>
    </source>
</evidence>
<keyword evidence="10" id="KW-1185">Reference proteome</keyword>
<evidence type="ECO:0000256" key="5">
    <source>
        <dbReference type="ARBA" id="ARBA00023136"/>
    </source>
</evidence>
<evidence type="ECO:0000259" key="7">
    <source>
        <dbReference type="Pfam" id="PF02687"/>
    </source>
</evidence>
<proteinExistence type="predicted"/>
<evidence type="ECO:0000256" key="4">
    <source>
        <dbReference type="ARBA" id="ARBA00022989"/>
    </source>
</evidence>
<protein>
    <submittedName>
        <fullName evidence="9">ABC transporter permease</fullName>
    </submittedName>
</protein>
<dbReference type="PANTHER" id="PTHR43738:SF3">
    <property type="entry name" value="ABC TRANSPORTER PERMEASE"/>
    <property type="match status" value="1"/>
</dbReference>
<dbReference type="InterPro" id="IPR051125">
    <property type="entry name" value="ABC-4/HrtB_transporter"/>
</dbReference>
<name>A0ABV2CX38_9RHOO</name>
<keyword evidence="4 6" id="KW-1133">Transmembrane helix</keyword>
<evidence type="ECO:0000256" key="6">
    <source>
        <dbReference type="SAM" id="Phobius"/>
    </source>
</evidence>
<feature type="domain" description="ABC3 transporter permease C-terminal" evidence="7">
    <location>
        <begin position="263"/>
        <end position="377"/>
    </location>
</feature>
<evidence type="ECO:0000256" key="3">
    <source>
        <dbReference type="ARBA" id="ARBA00022692"/>
    </source>
</evidence>
<comment type="caution">
    <text evidence="9">The sequence shown here is derived from an EMBL/GenBank/DDBJ whole genome shotgun (WGS) entry which is preliminary data.</text>
</comment>
<feature type="transmembrane region" description="Helical" evidence="6">
    <location>
        <begin position="351"/>
        <end position="369"/>
    </location>
</feature>
<dbReference type="Pfam" id="PF12704">
    <property type="entry name" value="MacB_PCD"/>
    <property type="match status" value="1"/>
</dbReference>
<dbReference type="Pfam" id="PF02687">
    <property type="entry name" value="FtsX"/>
    <property type="match status" value="1"/>
</dbReference>
<evidence type="ECO:0000313" key="10">
    <source>
        <dbReference type="Proteomes" id="UP001548590"/>
    </source>
</evidence>
<dbReference type="InterPro" id="IPR003838">
    <property type="entry name" value="ABC3_permease_C"/>
</dbReference>
<dbReference type="EMBL" id="JBEWLZ010000019">
    <property type="protein sequence ID" value="MET1492002.1"/>
    <property type="molecule type" value="Genomic_DNA"/>
</dbReference>
<feature type="transmembrane region" description="Helical" evidence="6">
    <location>
        <begin position="304"/>
        <end position="331"/>
    </location>
</feature>
<dbReference type="InterPro" id="IPR025857">
    <property type="entry name" value="MacB_PCD"/>
</dbReference>
<reference evidence="9 10" key="1">
    <citation type="submission" date="2024-07" db="EMBL/GenBank/DDBJ databases">
        <title>Uliginosibacterium paludis KCTC:42655.</title>
        <authorList>
            <person name="Kim M.K."/>
        </authorList>
    </citation>
    <scope>NUCLEOTIDE SEQUENCE [LARGE SCALE GENOMIC DNA]</scope>
    <source>
        <strain evidence="9 10">KCTC 42655</strain>
    </source>
</reference>
<evidence type="ECO:0000313" key="9">
    <source>
        <dbReference type="EMBL" id="MET1492002.1"/>
    </source>
</evidence>
<sequence>MLALILRFALRNPLRHRLRSLLTLAGLTIAILAFGLLGTVVSAWYAGANAASDKRLVTRNAISLTFPMPLAYAERIRAIEGVTDVSWENWFGGVYKEPSNFFPQMAVEPTSFFRLVPEFRVKPEEMQNFLRERRGAIAGRKLAARFGWKIGDLIPIKGTIFAGDYEFILCGIYEGARSSTDEGQFFLRWDYLNERTRQLFPGRSDSVGIYLIGIADARDAAVVAQRVDRSFANSLAETLTETEKAFQLSFVAMTGTIVNAIRIVSWVIILIIMAVMANTMAMAARERTAEYATLKALGFRPGTVAALVYAESFALCAAAATAGILLTGPAARAIGSRLDNLFPVFQVAPETILMQIAAAALIACVAAALPARQAMRVKIVEGLRQAG</sequence>
<evidence type="ECO:0000259" key="8">
    <source>
        <dbReference type="Pfam" id="PF12704"/>
    </source>
</evidence>
<accession>A0ABV2CX38</accession>
<dbReference type="PANTHER" id="PTHR43738">
    <property type="entry name" value="ABC TRANSPORTER, MEMBRANE PROTEIN"/>
    <property type="match status" value="1"/>
</dbReference>
<keyword evidence="2" id="KW-1003">Cell membrane</keyword>